<accession>A0A9X4NVF0</accession>
<feature type="chain" id="PRO_5040995328" evidence="1">
    <location>
        <begin position="27"/>
        <end position="298"/>
    </location>
</feature>
<reference evidence="3" key="1">
    <citation type="submission" date="2013-01" db="EMBL/GenBank/DDBJ databases">
        <title>Genome draft of Hydrogenophaga taeniospiralis 2K1.</title>
        <authorList>
            <person name="Gomila M."/>
            <person name="Lalucat J."/>
        </authorList>
    </citation>
    <scope>NUCLEOTIDE SEQUENCE</scope>
    <source>
        <strain evidence="3">CCUG 15921</strain>
    </source>
</reference>
<dbReference type="PANTHER" id="PTHR33490">
    <property type="entry name" value="BLR5614 PROTEIN-RELATED"/>
    <property type="match status" value="1"/>
</dbReference>
<name>A0A9X4NVF0_9BURK</name>
<dbReference type="PROSITE" id="PS51318">
    <property type="entry name" value="TAT"/>
    <property type="match status" value="1"/>
</dbReference>
<dbReference type="InterPro" id="IPR038765">
    <property type="entry name" value="Papain-like_cys_pep_sf"/>
</dbReference>
<dbReference type="EMBL" id="AOGK01000019">
    <property type="protein sequence ID" value="MDG5977336.1"/>
    <property type="molecule type" value="Genomic_DNA"/>
</dbReference>
<dbReference type="SUPFAM" id="SSF54001">
    <property type="entry name" value="Cysteine proteinases"/>
    <property type="match status" value="1"/>
</dbReference>
<feature type="signal peptide" evidence="1">
    <location>
        <begin position="1"/>
        <end position="26"/>
    </location>
</feature>
<protein>
    <submittedName>
        <fullName evidence="3">Transglutaminase-like superfamily protein</fullName>
    </submittedName>
</protein>
<dbReference type="Proteomes" id="UP001152876">
    <property type="component" value="Unassembled WGS sequence"/>
</dbReference>
<dbReference type="Gene3D" id="3.10.620.30">
    <property type="match status" value="1"/>
</dbReference>
<feature type="domain" description="Transglutaminase-like" evidence="2">
    <location>
        <begin position="194"/>
        <end position="258"/>
    </location>
</feature>
<dbReference type="InterPro" id="IPR006311">
    <property type="entry name" value="TAT_signal"/>
</dbReference>
<evidence type="ECO:0000313" key="3">
    <source>
        <dbReference type="EMBL" id="MDG5977336.1"/>
    </source>
</evidence>
<evidence type="ECO:0000256" key="1">
    <source>
        <dbReference type="SAM" id="SignalP"/>
    </source>
</evidence>
<dbReference type="InterPro" id="IPR002931">
    <property type="entry name" value="Transglutaminase-like"/>
</dbReference>
<dbReference type="PROSITE" id="PS51257">
    <property type="entry name" value="PROKAR_LIPOPROTEIN"/>
    <property type="match status" value="1"/>
</dbReference>
<keyword evidence="4" id="KW-1185">Reference proteome</keyword>
<dbReference type="AlphaFoldDB" id="A0A9X4NVF0"/>
<evidence type="ECO:0000259" key="2">
    <source>
        <dbReference type="SMART" id="SM00460"/>
    </source>
</evidence>
<comment type="caution">
    <text evidence="3">The sequence shown here is derived from an EMBL/GenBank/DDBJ whole genome shotgun (WGS) entry which is preliminary data.</text>
</comment>
<keyword evidence="1" id="KW-0732">Signal</keyword>
<proteinExistence type="predicted"/>
<sequence length="298" mass="33396">MSQSRRALLLTAAAGAGVLHGGPLLAAVASSCPSDRAGDGLTQDRRLRMQVLFHNPLPRELRDQRFWCYLPMTDSGQTLSQVTASVEHQMTMDAWGHQVLSLRFDRFPAYGSQTVGISVLVRQSEIPCAHASDDPHRWLRPGLFVESDAPEILTLGNRLRRSTEMETLRSIYQWVKEEMTYEGYVPQDRGALHALRTKTGDCTEYAALVVALSRANGIPARMLGGYVVDRDALLRAVDYHNWAEVLLDGGWRILDAQKGQWMPSHKQYVPFEVYRDQVTNDMGSAHRYKVAGDVEVTV</sequence>
<evidence type="ECO:0000313" key="4">
    <source>
        <dbReference type="Proteomes" id="UP001152876"/>
    </source>
</evidence>
<organism evidence="3 4">
    <name type="scientific">Hydrogenophaga taeniospiralis CCUG 15921</name>
    <dbReference type="NCBI Taxonomy" id="1281780"/>
    <lineage>
        <taxon>Bacteria</taxon>
        <taxon>Pseudomonadati</taxon>
        <taxon>Pseudomonadota</taxon>
        <taxon>Betaproteobacteria</taxon>
        <taxon>Burkholderiales</taxon>
        <taxon>Comamonadaceae</taxon>
        <taxon>Hydrogenophaga</taxon>
    </lineage>
</organism>
<dbReference type="Pfam" id="PF01841">
    <property type="entry name" value="Transglut_core"/>
    <property type="match status" value="1"/>
</dbReference>
<gene>
    <name evidence="3" type="ORF">H010_18907</name>
</gene>
<dbReference type="SMART" id="SM00460">
    <property type="entry name" value="TGc"/>
    <property type="match status" value="1"/>
</dbReference>